<dbReference type="Gene3D" id="1.10.10.10">
    <property type="entry name" value="Winged helix-like DNA-binding domain superfamily/Winged helix DNA-binding domain"/>
    <property type="match status" value="2"/>
</dbReference>
<dbReference type="GO" id="GO:0008982">
    <property type="term" value="F:protein-N(PI)-phosphohistidine-sugar phosphotransferase activity"/>
    <property type="evidence" value="ECO:0007669"/>
    <property type="project" value="InterPro"/>
</dbReference>
<dbReference type="PROSITE" id="PS51372">
    <property type="entry name" value="PRD_2"/>
    <property type="match status" value="1"/>
</dbReference>
<dbReference type="GO" id="GO:0009401">
    <property type="term" value="P:phosphoenolpyruvate-dependent sugar phosphotransferase system"/>
    <property type="evidence" value="ECO:0007669"/>
    <property type="project" value="InterPro"/>
</dbReference>
<protein>
    <submittedName>
        <fullName evidence="7">Transcriptional antiterminator</fullName>
    </submittedName>
</protein>
<evidence type="ECO:0000259" key="4">
    <source>
        <dbReference type="PROSITE" id="PS51094"/>
    </source>
</evidence>
<dbReference type="InterPro" id="IPR036390">
    <property type="entry name" value="WH_DNA-bd_sf"/>
</dbReference>
<evidence type="ECO:0000256" key="3">
    <source>
        <dbReference type="SAM" id="Coils"/>
    </source>
</evidence>
<dbReference type="EMBL" id="FOMN01000002">
    <property type="protein sequence ID" value="SFD36594.1"/>
    <property type="molecule type" value="Genomic_DNA"/>
</dbReference>
<dbReference type="InterPro" id="IPR002178">
    <property type="entry name" value="PTS_EIIA_type-2_dom"/>
</dbReference>
<dbReference type="CDD" id="cd05568">
    <property type="entry name" value="PTS_IIB_bgl_like"/>
    <property type="match status" value="1"/>
</dbReference>
<name>A0A1I1RQK3_9LACO</name>
<dbReference type="InterPro" id="IPR036095">
    <property type="entry name" value="PTS_EIIB-like_sf"/>
</dbReference>
<dbReference type="SUPFAM" id="SSF46785">
    <property type="entry name" value="Winged helix' DNA-binding domain"/>
    <property type="match status" value="1"/>
</dbReference>
<dbReference type="RefSeq" id="WP_090092483.1">
    <property type="nucleotide sequence ID" value="NZ_CBCRVU010000002.1"/>
</dbReference>
<dbReference type="Gene3D" id="3.40.50.2300">
    <property type="match status" value="1"/>
</dbReference>
<dbReference type="Pfam" id="PF08279">
    <property type="entry name" value="HTH_11"/>
    <property type="match status" value="1"/>
</dbReference>
<feature type="domain" description="PRD" evidence="6">
    <location>
        <begin position="293"/>
        <end position="399"/>
    </location>
</feature>
<dbReference type="Pfam" id="PF00874">
    <property type="entry name" value="PRD"/>
    <property type="match status" value="1"/>
</dbReference>
<evidence type="ECO:0000256" key="1">
    <source>
        <dbReference type="ARBA" id="ARBA00022679"/>
    </source>
</evidence>
<dbReference type="InterPro" id="IPR016152">
    <property type="entry name" value="PTrfase/Anion_transptr"/>
</dbReference>
<gene>
    <name evidence="7" type="ORF">SAMN04487792_0512</name>
</gene>
<dbReference type="GO" id="GO:0006355">
    <property type="term" value="P:regulation of DNA-templated transcription"/>
    <property type="evidence" value="ECO:0007669"/>
    <property type="project" value="InterPro"/>
</dbReference>
<dbReference type="InterPro" id="IPR050661">
    <property type="entry name" value="BglG_antiterminators"/>
</dbReference>
<keyword evidence="2" id="KW-0677">Repeat</keyword>
<dbReference type="SUPFAM" id="SSF63520">
    <property type="entry name" value="PTS-regulatory domain, PRD"/>
    <property type="match status" value="1"/>
</dbReference>
<evidence type="ECO:0000259" key="6">
    <source>
        <dbReference type="PROSITE" id="PS51372"/>
    </source>
</evidence>
<dbReference type="InterPro" id="IPR013011">
    <property type="entry name" value="PTS_EIIB_2"/>
</dbReference>
<dbReference type="AlphaFoldDB" id="A0A1I1RQK3"/>
<dbReference type="PROSITE" id="PS51094">
    <property type="entry name" value="PTS_EIIA_TYPE_2"/>
    <property type="match status" value="1"/>
</dbReference>
<dbReference type="PANTHER" id="PTHR30185:SF9">
    <property type="entry name" value="MANNITOL-SPECIFIC PHOSPHOTRANSFERASE ENZYME IIA COMPONENT"/>
    <property type="match status" value="1"/>
</dbReference>
<dbReference type="STRING" id="1505723.SAMN04487792_0512"/>
<evidence type="ECO:0000313" key="7">
    <source>
        <dbReference type="EMBL" id="SFD36594.1"/>
    </source>
</evidence>
<dbReference type="InterPro" id="IPR036388">
    <property type="entry name" value="WH-like_DNA-bd_sf"/>
</dbReference>
<dbReference type="SUPFAM" id="SSF52794">
    <property type="entry name" value="PTS system IIB component-like"/>
    <property type="match status" value="1"/>
</dbReference>
<dbReference type="Pfam" id="PF00359">
    <property type="entry name" value="PTS_EIIA_2"/>
    <property type="match status" value="1"/>
</dbReference>
<keyword evidence="3" id="KW-0175">Coiled coil</keyword>
<dbReference type="PANTHER" id="PTHR30185">
    <property type="entry name" value="CRYPTIC BETA-GLUCOSIDE BGL OPERON ANTITERMINATOR"/>
    <property type="match status" value="1"/>
</dbReference>
<evidence type="ECO:0000256" key="2">
    <source>
        <dbReference type="ARBA" id="ARBA00022737"/>
    </source>
</evidence>
<dbReference type="InterPro" id="IPR011608">
    <property type="entry name" value="PRD"/>
</dbReference>
<sequence length="702" mass="80736">MMTSNSASSVKAKRLLNYLVKSPGFVSLKEILETFSISRRTAFNWLKLINQTLRQNNLDEIINVPKYGYKITNQTKKKLLADAGIMETVSRYSKIKSVNAADRQIMIVLMLIGENKYCSINVLARKFSCSRNTIIKDFKALNERFPQLKIASSRFGHRIISDESTIRGVIYELLLYQNKLVFKFIKHLDFSITEAKTIISTAQKQLEMTFSENSIEQLAYLLTFTRWRIGHGLCIFSTADLEWIKINTSNVLFTCEKILQSLIGKKVPRGEVVFLSKFVLCSQATKVNCVKADLYHNLDSIAQEIIFRYEQLTEQKISDKLFTQVLCNHLYATFFRVKFDLPFSSNEVDEIKRQYPELVKFTAVACAPLEQFLHKRLSSNEVALIYLYFGSVSHKNYQDFSDMDKLQRAALADVLVVCSSGIGTSAMLYQELSKMYPLIKFSLPLEIRDLPQIFKRSYQAKLIISTANLTDTVYPIPVVNVRAVLTKHDQSAIEKLLRQKIPRKIEHNESAVNSLVSIINEYADVKDENGLRMSLDRFIFPKNQKSVHYNLPTLSNLLSANHIKFLHNNDDWNWQDVLHFGCEILEQDGIIDEYYCEKIIHLIEQYGPYMLIANNIFLAHAAPDTSSKKAGIVLILLDHPLVIEACQQKEIVTCMFVLSPGMKREHEKALEQLIDIVRDKENVLRLLKAKSIREVRQILLCF</sequence>
<dbReference type="SUPFAM" id="SSF55804">
    <property type="entry name" value="Phoshotransferase/anion transport protein"/>
    <property type="match status" value="1"/>
</dbReference>
<dbReference type="Gene3D" id="1.10.1790.10">
    <property type="entry name" value="PRD domain"/>
    <property type="match status" value="1"/>
</dbReference>
<feature type="coiled-coil region" evidence="3">
    <location>
        <begin position="663"/>
        <end position="690"/>
    </location>
</feature>
<proteinExistence type="predicted"/>
<evidence type="ECO:0000259" key="5">
    <source>
        <dbReference type="PROSITE" id="PS51099"/>
    </source>
</evidence>
<keyword evidence="1" id="KW-0808">Transferase</keyword>
<dbReference type="Gene3D" id="3.40.930.10">
    <property type="entry name" value="Mannitol-specific EII, Chain A"/>
    <property type="match status" value="1"/>
</dbReference>
<feature type="domain" description="PTS EIIB type-2" evidence="5">
    <location>
        <begin position="412"/>
        <end position="505"/>
    </location>
</feature>
<dbReference type="PROSITE" id="PS51099">
    <property type="entry name" value="PTS_EIIB_TYPE_2"/>
    <property type="match status" value="1"/>
</dbReference>
<dbReference type="InterPro" id="IPR036634">
    <property type="entry name" value="PRD_sf"/>
</dbReference>
<reference evidence="8" key="1">
    <citation type="submission" date="2016-10" db="EMBL/GenBank/DDBJ databases">
        <authorList>
            <person name="Varghese N."/>
            <person name="Submissions S."/>
        </authorList>
    </citation>
    <scope>NUCLEOTIDE SEQUENCE [LARGE SCALE GENOMIC DNA]</scope>
    <source>
        <strain evidence="8">R-53102</strain>
    </source>
</reference>
<organism evidence="7 8">
    <name type="scientific">Lactobacillus bombicola</name>
    <dbReference type="NCBI Taxonomy" id="1505723"/>
    <lineage>
        <taxon>Bacteria</taxon>
        <taxon>Bacillati</taxon>
        <taxon>Bacillota</taxon>
        <taxon>Bacilli</taxon>
        <taxon>Lactobacillales</taxon>
        <taxon>Lactobacillaceae</taxon>
        <taxon>Lactobacillus</taxon>
    </lineage>
</organism>
<feature type="domain" description="PTS EIIA type-2" evidence="4">
    <location>
        <begin position="556"/>
        <end position="702"/>
    </location>
</feature>
<dbReference type="Proteomes" id="UP000199599">
    <property type="component" value="Unassembled WGS sequence"/>
</dbReference>
<accession>A0A1I1RQK3</accession>
<dbReference type="InterPro" id="IPR013196">
    <property type="entry name" value="HTH_11"/>
</dbReference>
<evidence type="ECO:0000313" key="8">
    <source>
        <dbReference type="Proteomes" id="UP000199599"/>
    </source>
</evidence>